<gene>
    <name evidence="1" type="ORF">C4N9_08770</name>
</gene>
<dbReference type="AlphaFoldDB" id="A0A2U2CAI9"/>
<organism evidence="1 2">
    <name type="scientific">Pararhodobacter marinus</name>
    <dbReference type="NCBI Taxonomy" id="2184063"/>
    <lineage>
        <taxon>Bacteria</taxon>
        <taxon>Pseudomonadati</taxon>
        <taxon>Pseudomonadota</taxon>
        <taxon>Alphaproteobacteria</taxon>
        <taxon>Rhodobacterales</taxon>
        <taxon>Paracoccaceae</taxon>
        <taxon>Pararhodobacter</taxon>
    </lineage>
</organism>
<protein>
    <submittedName>
        <fullName evidence="1">Uncharacterized protein</fullName>
    </submittedName>
</protein>
<evidence type="ECO:0000313" key="1">
    <source>
        <dbReference type="EMBL" id="PWE28905.1"/>
    </source>
</evidence>
<dbReference type="RefSeq" id="WP_109532954.1">
    <property type="nucleotide sequence ID" value="NZ_QEYD01000005.1"/>
</dbReference>
<dbReference type="EMBL" id="QEYD01000005">
    <property type="protein sequence ID" value="PWE28905.1"/>
    <property type="molecule type" value="Genomic_DNA"/>
</dbReference>
<comment type="caution">
    <text evidence="1">The sequence shown here is derived from an EMBL/GenBank/DDBJ whole genome shotgun (WGS) entry which is preliminary data.</text>
</comment>
<proteinExistence type="predicted"/>
<dbReference type="GeneID" id="94364983"/>
<reference evidence="1 2" key="1">
    <citation type="submission" date="2018-05" db="EMBL/GenBank/DDBJ databases">
        <title>Pararhodobacter marina sp. nov., isolated from deep-sea water of the Indian Ocean.</title>
        <authorList>
            <person name="Lai Q.Sr."/>
            <person name="Liu X."/>
            <person name="Shao Z."/>
        </authorList>
    </citation>
    <scope>NUCLEOTIDE SEQUENCE [LARGE SCALE GENOMIC DNA]</scope>
    <source>
        <strain evidence="1 2">CIC4N-9</strain>
    </source>
</reference>
<dbReference type="Proteomes" id="UP000244940">
    <property type="component" value="Unassembled WGS sequence"/>
</dbReference>
<accession>A0A2U2CAI9</accession>
<evidence type="ECO:0000313" key="2">
    <source>
        <dbReference type="Proteomes" id="UP000244940"/>
    </source>
</evidence>
<keyword evidence="2" id="KW-1185">Reference proteome</keyword>
<name>A0A2U2CAI9_9RHOB</name>
<dbReference type="OrthoDB" id="7877312at2"/>
<sequence>MTFELTIETAEQIAATALAEAKAAARATLNAWMTEARRAAITDLPGQDLIYQAKEAEARAYVADPSPDLADYPLLSAEIGITAPDAAALASLWISLSADWRATAATLEALRMTTGAAIDTATTKTEIAAALAALPGAGT</sequence>